<evidence type="ECO:0000256" key="7">
    <source>
        <dbReference type="ARBA" id="ARBA00023004"/>
    </source>
</evidence>
<dbReference type="PROSITE" id="PS51471">
    <property type="entry name" value="FE2OG_OXY"/>
    <property type="match status" value="1"/>
</dbReference>
<dbReference type="EMBL" id="CP009571">
    <property type="protein sequence ID" value="AIT06705.1"/>
    <property type="molecule type" value="Genomic_DNA"/>
</dbReference>
<evidence type="ECO:0000313" key="11">
    <source>
        <dbReference type="Proteomes" id="UP000033200"/>
    </source>
</evidence>
<dbReference type="SMART" id="SM00702">
    <property type="entry name" value="P4Hc"/>
    <property type="match status" value="1"/>
</dbReference>
<feature type="domain" description="Fe2OG dioxygenase" evidence="9">
    <location>
        <begin position="216"/>
        <end position="315"/>
    </location>
</feature>
<evidence type="ECO:0000256" key="6">
    <source>
        <dbReference type="ARBA" id="ARBA00023002"/>
    </source>
</evidence>
<keyword evidence="8" id="KW-0325">Glycoprotein</keyword>
<dbReference type="InterPro" id="IPR044862">
    <property type="entry name" value="Pro_4_hyd_alph_FE2OG_OXY"/>
</dbReference>
<dbReference type="AlphaFoldDB" id="A0A097EGK5"/>
<dbReference type="HOGENOM" id="CLU_863072_0_0_5"/>
<dbReference type="Gene3D" id="2.60.120.620">
    <property type="entry name" value="q2cbj1_9rhob like domain"/>
    <property type="match status" value="1"/>
</dbReference>
<evidence type="ECO:0000256" key="4">
    <source>
        <dbReference type="ARBA" id="ARBA00022896"/>
    </source>
</evidence>
<evidence type="ECO:0000256" key="3">
    <source>
        <dbReference type="ARBA" id="ARBA00022824"/>
    </source>
</evidence>
<keyword evidence="7" id="KW-0408">Iron</keyword>
<dbReference type="GO" id="GO:0031418">
    <property type="term" value="F:L-ascorbic acid binding"/>
    <property type="evidence" value="ECO:0007669"/>
    <property type="project" value="UniProtKB-KW"/>
</dbReference>
<dbReference type="Proteomes" id="UP000033200">
    <property type="component" value="Chromosome"/>
</dbReference>
<protein>
    <recommendedName>
        <fullName evidence="9">Fe2OG dioxygenase domain-containing protein</fullName>
    </recommendedName>
</protein>
<sequence>MQNDPMGAVDAMLRSGRVADATATVARLAAAGHGGALFQQALWQLQGHPLPRDLAAARLALRQAADCGHGEARLVEITLAANGTGAAADWPAAMRLLAAANAAGDPHARYLHGLLSAMAIDGDGHPTTPLLVEPLTDDRSVRRVRGALSVAECTHIANAASDLLAPAVVVDPRTGRHVPHPIRTSDAGVLSPLREDPVIRAINVRIAALSDTQVAQGEALTVLRYRPGQQFRLHADVLPQVRNQRVATVLVYLNDGFGGGETTFPDHGLTIRPKAGDAIIFDNVDAQGRPLATARHAGEPVRSGVKWLATRWIRARPFDVWTGPETA</sequence>
<evidence type="ECO:0000259" key="9">
    <source>
        <dbReference type="PROSITE" id="PS51471"/>
    </source>
</evidence>
<evidence type="ECO:0000256" key="8">
    <source>
        <dbReference type="ARBA" id="ARBA00023180"/>
    </source>
</evidence>
<dbReference type="PANTHER" id="PTHR10869">
    <property type="entry name" value="PROLYL 4-HYDROXYLASE ALPHA SUBUNIT"/>
    <property type="match status" value="1"/>
</dbReference>
<dbReference type="eggNOG" id="COG3751">
    <property type="taxonomic scope" value="Bacteria"/>
</dbReference>
<dbReference type="InterPro" id="IPR006620">
    <property type="entry name" value="Pro_4_hyd_alph"/>
</dbReference>
<keyword evidence="3" id="KW-0256">Endoplasmic reticulum</keyword>
<organism evidence="10 11">
    <name type="scientific">Sphingomonas taxi</name>
    <dbReference type="NCBI Taxonomy" id="1549858"/>
    <lineage>
        <taxon>Bacteria</taxon>
        <taxon>Pseudomonadati</taxon>
        <taxon>Pseudomonadota</taxon>
        <taxon>Alphaproteobacteria</taxon>
        <taxon>Sphingomonadales</taxon>
        <taxon>Sphingomonadaceae</taxon>
        <taxon>Sphingomonas</taxon>
    </lineage>
</organism>
<proteinExistence type="predicted"/>
<keyword evidence="5" id="KW-0223">Dioxygenase</keyword>
<keyword evidence="2" id="KW-0479">Metal-binding</keyword>
<keyword evidence="4" id="KW-0847">Vitamin C</keyword>
<dbReference type="InterPro" id="IPR011990">
    <property type="entry name" value="TPR-like_helical_dom_sf"/>
</dbReference>
<dbReference type="Pfam" id="PF13640">
    <property type="entry name" value="2OG-FeII_Oxy_3"/>
    <property type="match status" value="1"/>
</dbReference>
<reference evidence="10 11" key="1">
    <citation type="submission" date="2014-09" db="EMBL/GenBank/DDBJ databases">
        <title>Using Illumina technology Improving SMRT sequencing Genome Assembly by RASTools.</title>
        <authorList>
            <person name="Zhou Y."/>
            <person name="Ma T."/>
            <person name="Liu T."/>
        </authorList>
    </citation>
    <scope>NUCLEOTIDE SEQUENCE [LARGE SCALE GENOMIC DNA]</scope>
    <source>
        <strain evidence="10 11">ATCC 55669</strain>
    </source>
</reference>
<evidence type="ECO:0000256" key="2">
    <source>
        <dbReference type="ARBA" id="ARBA00022723"/>
    </source>
</evidence>
<accession>A0A097EGK5</accession>
<dbReference type="PANTHER" id="PTHR10869:SF246">
    <property type="entry name" value="TRANSMEMBRANE PROLYL 4-HYDROXYLASE"/>
    <property type="match status" value="1"/>
</dbReference>
<dbReference type="GO" id="GO:0051213">
    <property type="term" value="F:dioxygenase activity"/>
    <property type="evidence" value="ECO:0007669"/>
    <property type="project" value="UniProtKB-KW"/>
</dbReference>
<evidence type="ECO:0000256" key="1">
    <source>
        <dbReference type="ARBA" id="ARBA00001961"/>
    </source>
</evidence>
<keyword evidence="6" id="KW-0560">Oxidoreductase</keyword>
<keyword evidence="11" id="KW-1185">Reference proteome</keyword>
<dbReference type="InterPro" id="IPR005123">
    <property type="entry name" value="Oxoglu/Fe-dep_dioxygenase_dom"/>
</dbReference>
<dbReference type="GO" id="GO:0016705">
    <property type="term" value="F:oxidoreductase activity, acting on paired donors, with incorporation or reduction of molecular oxygen"/>
    <property type="evidence" value="ECO:0007669"/>
    <property type="project" value="InterPro"/>
</dbReference>
<dbReference type="SUPFAM" id="SSF81901">
    <property type="entry name" value="HCP-like"/>
    <property type="match status" value="1"/>
</dbReference>
<evidence type="ECO:0000313" key="10">
    <source>
        <dbReference type="EMBL" id="AIT06705.1"/>
    </source>
</evidence>
<dbReference type="STRING" id="1549858.MC45_10330"/>
<evidence type="ECO:0000256" key="5">
    <source>
        <dbReference type="ARBA" id="ARBA00022964"/>
    </source>
</evidence>
<name>A0A097EGK5_9SPHN</name>
<dbReference type="Gene3D" id="1.25.40.10">
    <property type="entry name" value="Tetratricopeptide repeat domain"/>
    <property type="match status" value="1"/>
</dbReference>
<comment type="cofactor">
    <cofactor evidence="1">
        <name>L-ascorbate</name>
        <dbReference type="ChEBI" id="CHEBI:38290"/>
    </cofactor>
</comment>
<dbReference type="KEGG" id="stax:MC45_10330"/>
<gene>
    <name evidence="10" type="ORF">MC45_10330</name>
</gene>
<dbReference type="InterPro" id="IPR045054">
    <property type="entry name" value="P4HA-like"/>
</dbReference>
<dbReference type="GO" id="GO:0005506">
    <property type="term" value="F:iron ion binding"/>
    <property type="evidence" value="ECO:0007669"/>
    <property type="project" value="InterPro"/>
</dbReference>